<gene>
    <name evidence="2" type="ORF">ACFPIH_36975</name>
</gene>
<keyword evidence="3" id="KW-1185">Reference proteome</keyword>
<dbReference type="RefSeq" id="WP_381182383.1">
    <property type="nucleotide sequence ID" value="NZ_JBHSFK010000030.1"/>
</dbReference>
<evidence type="ECO:0000313" key="2">
    <source>
        <dbReference type="EMBL" id="MFC4505023.1"/>
    </source>
</evidence>
<protein>
    <submittedName>
        <fullName evidence="2">Uncharacterized protein</fullName>
    </submittedName>
</protein>
<proteinExistence type="predicted"/>
<evidence type="ECO:0000256" key="1">
    <source>
        <dbReference type="SAM" id="MobiDB-lite"/>
    </source>
</evidence>
<accession>A0ABV9B1W6</accession>
<sequence>MTAEAKETDTLRRPETGWARARRLRGQGIRTCVRATADAEAEPKRWGNEGNVMRSED</sequence>
<dbReference type="Proteomes" id="UP001595839">
    <property type="component" value="Unassembled WGS sequence"/>
</dbReference>
<name>A0ABV9B1W6_9ACTN</name>
<feature type="region of interest" description="Disordered" evidence="1">
    <location>
        <begin position="35"/>
        <end position="57"/>
    </location>
</feature>
<comment type="caution">
    <text evidence="2">The sequence shown here is derived from an EMBL/GenBank/DDBJ whole genome shotgun (WGS) entry which is preliminary data.</text>
</comment>
<organism evidence="2 3">
    <name type="scientific">Streptomyces vulcanius</name>
    <dbReference type="NCBI Taxonomy" id="1441876"/>
    <lineage>
        <taxon>Bacteria</taxon>
        <taxon>Bacillati</taxon>
        <taxon>Actinomycetota</taxon>
        <taxon>Actinomycetes</taxon>
        <taxon>Kitasatosporales</taxon>
        <taxon>Streptomycetaceae</taxon>
        <taxon>Streptomyces</taxon>
    </lineage>
</organism>
<reference evidence="3" key="1">
    <citation type="journal article" date="2019" name="Int. J. Syst. Evol. Microbiol.">
        <title>The Global Catalogue of Microorganisms (GCM) 10K type strain sequencing project: providing services to taxonomists for standard genome sequencing and annotation.</title>
        <authorList>
            <consortium name="The Broad Institute Genomics Platform"/>
            <consortium name="The Broad Institute Genome Sequencing Center for Infectious Disease"/>
            <person name="Wu L."/>
            <person name="Ma J."/>
        </authorList>
    </citation>
    <scope>NUCLEOTIDE SEQUENCE [LARGE SCALE GENOMIC DNA]</scope>
    <source>
        <strain evidence="3">CGMCC 4.7177</strain>
    </source>
</reference>
<dbReference type="EMBL" id="JBHSFK010000030">
    <property type="protein sequence ID" value="MFC4505023.1"/>
    <property type="molecule type" value="Genomic_DNA"/>
</dbReference>
<evidence type="ECO:0000313" key="3">
    <source>
        <dbReference type="Proteomes" id="UP001595839"/>
    </source>
</evidence>